<feature type="compositionally biased region" description="Basic and acidic residues" evidence="3">
    <location>
        <begin position="35"/>
        <end position="44"/>
    </location>
</feature>
<feature type="domain" description="Ubiquitin-like" evidence="4">
    <location>
        <begin position="136"/>
        <end position="205"/>
    </location>
</feature>
<dbReference type="Gene3D" id="3.10.20.90">
    <property type="entry name" value="Phosphatidylinositol 3-kinase Catalytic Subunit, Chain A, domain 1"/>
    <property type="match status" value="1"/>
</dbReference>
<name>A0AA38VSP7_9PEZI</name>
<evidence type="ECO:0000313" key="6">
    <source>
        <dbReference type="Proteomes" id="UP001174694"/>
    </source>
</evidence>
<dbReference type="EMBL" id="JANBVO010000009">
    <property type="protein sequence ID" value="KAJ9149972.1"/>
    <property type="molecule type" value="Genomic_DNA"/>
</dbReference>
<dbReference type="PROSITE" id="PS50053">
    <property type="entry name" value="UBIQUITIN_2"/>
    <property type="match status" value="1"/>
</dbReference>
<evidence type="ECO:0000259" key="4">
    <source>
        <dbReference type="PROSITE" id="PS50053"/>
    </source>
</evidence>
<feature type="compositionally biased region" description="Basic and acidic residues" evidence="3">
    <location>
        <begin position="56"/>
        <end position="102"/>
    </location>
</feature>
<feature type="region of interest" description="Disordered" evidence="3">
    <location>
        <begin position="1"/>
        <end position="122"/>
    </location>
</feature>
<protein>
    <recommendedName>
        <fullName evidence="1">Ubiquitin-like modifier HUB1</fullName>
    </recommendedName>
</protein>
<evidence type="ECO:0000313" key="5">
    <source>
        <dbReference type="EMBL" id="KAJ9149972.1"/>
    </source>
</evidence>
<dbReference type="InterPro" id="IPR039732">
    <property type="entry name" value="Hub1/Ubl5"/>
</dbReference>
<dbReference type="InterPro" id="IPR029071">
    <property type="entry name" value="Ubiquitin-like_domsf"/>
</dbReference>
<organism evidence="5 6">
    <name type="scientific">Pleurostoma richardsiae</name>
    <dbReference type="NCBI Taxonomy" id="41990"/>
    <lineage>
        <taxon>Eukaryota</taxon>
        <taxon>Fungi</taxon>
        <taxon>Dikarya</taxon>
        <taxon>Ascomycota</taxon>
        <taxon>Pezizomycotina</taxon>
        <taxon>Sordariomycetes</taxon>
        <taxon>Sordariomycetidae</taxon>
        <taxon>Calosphaeriales</taxon>
        <taxon>Pleurostomataceae</taxon>
        <taxon>Pleurostoma</taxon>
    </lineage>
</organism>
<dbReference type="PANTHER" id="PTHR13042">
    <property type="entry name" value="UBIQUITIN-LIKE PROTEIN 5"/>
    <property type="match status" value="1"/>
</dbReference>
<dbReference type="AlphaFoldDB" id="A0AA38VSP7"/>
<reference evidence="5" key="1">
    <citation type="submission" date="2022-07" db="EMBL/GenBank/DDBJ databases">
        <title>Fungi with potential for degradation of polypropylene.</title>
        <authorList>
            <person name="Gostincar C."/>
        </authorList>
    </citation>
    <scope>NUCLEOTIDE SEQUENCE</scope>
    <source>
        <strain evidence="5">EXF-13308</strain>
    </source>
</reference>
<dbReference type="Proteomes" id="UP001174694">
    <property type="component" value="Unassembled WGS sequence"/>
</dbReference>
<proteinExistence type="predicted"/>
<keyword evidence="6" id="KW-1185">Reference proteome</keyword>
<evidence type="ECO:0000256" key="2">
    <source>
        <dbReference type="ARBA" id="ARBA00022786"/>
    </source>
</evidence>
<comment type="caution">
    <text evidence="5">The sequence shown here is derived from an EMBL/GenBank/DDBJ whole genome shotgun (WGS) entry which is preliminary data.</text>
</comment>
<feature type="compositionally biased region" description="Basic and acidic residues" evidence="3">
    <location>
        <begin position="1"/>
        <end position="17"/>
    </location>
</feature>
<dbReference type="InterPro" id="IPR000626">
    <property type="entry name" value="Ubiquitin-like_dom"/>
</dbReference>
<gene>
    <name evidence="5" type="ORF">NKR23_g3987</name>
</gene>
<evidence type="ECO:0000256" key="3">
    <source>
        <dbReference type="SAM" id="MobiDB-lite"/>
    </source>
</evidence>
<dbReference type="SUPFAM" id="SSF54236">
    <property type="entry name" value="Ubiquitin-like"/>
    <property type="match status" value="1"/>
</dbReference>
<sequence length="211" mass="23827">MSDQRRSSQSPVRDRSRPRDRHKSKGGIKWKNQRPAREEDDARRAGRVGGYRNRSPLRDRPRDEDRGPHRDQGRDAERKTDWDRNHGRDGRRREKEAGRDVPVDASSSVGSRPKRDKEGKKVVPAVTAAAGGEEMIIVNVNDRMGSKAAIPCFASDTVGVFKIMVASRIGRKPHEIMLRRQGERPFKDHITLGDYGISNGIQLDLEVDTGD</sequence>
<accession>A0AA38VSP7</accession>
<feature type="compositionally biased region" description="Basic residues" evidence="3">
    <location>
        <begin position="18"/>
        <end position="34"/>
    </location>
</feature>
<evidence type="ECO:0000256" key="1">
    <source>
        <dbReference type="ARBA" id="ARBA00014108"/>
    </source>
</evidence>
<keyword evidence="2" id="KW-0833">Ubl conjugation pathway</keyword>